<evidence type="ECO:0000256" key="3">
    <source>
        <dbReference type="ARBA" id="ARBA00005517"/>
    </source>
</evidence>
<dbReference type="InterPro" id="IPR000634">
    <property type="entry name" value="Ser/Thr_deHydtase_PyrdxlP-BS"/>
</dbReference>
<comment type="catalytic activity">
    <reaction evidence="10 12">
        <text>O-phospho-L-homoserine + H2O = L-threonine + phosphate</text>
        <dbReference type="Rhea" id="RHEA:10840"/>
        <dbReference type="ChEBI" id="CHEBI:15377"/>
        <dbReference type="ChEBI" id="CHEBI:43474"/>
        <dbReference type="ChEBI" id="CHEBI:57590"/>
        <dbReference type="ChEBI" id="CHEBI:57926"/>
        <dbReference type="EC" id="4.2.3.1"/>
    </reaction>
</comment>
<dbReference type="InterPro" id="IPR050147">
    <property type="entry name" value="Ser/Thr_Dehydratase"/>
</dbReference>
<evidence type="ECO:0000256" key="4">
    <source>
        <dbReference type="ARBA" id="ARBA00013028"/>
    </source>
</evidence>
<evidence type="ECO:0000256" key="7">
    <source>
        <dbReference type="ARBA" id="ARBA00022697"/>
    </source>
</evidence>
<feature type="binding site" evidence="13">
    <location>
        <position position="373"/>
    </location>
    <ligand>
        <name>pyridoxal 5'-phosphate</name>
        <dbReference type="ChEBI" id="CHEBI:597326"/>
    </ligand>
</feature>
<dbReference type="EC" id="4.2.3.1" evidence="4 11"/>
<dbReference type="PIRSF" id="PIRSF038945">
    <property type="entry name" value="Thr_synthase"/>
    <property type="match status" value="1"/>
</dbReference>
<dbReference type="InterPro" id="IPR026260">
    <property type="entry name" value="Thr_Synthase_bac/arc"/>
</dbReference>
<evidence type="ECO:0000256" key="2">
    <source>
        <dbReference type="ARBA" id="ARBA00004979"/>
    </source>
</evidence>
<protein>
    <recommendedName>
        <fullName evidence="5 11">Threonine synthase</fullName>
        <ecNumber evidence="4 11">4.2.3.1</ecNumber>
    </recommendedName>
</protein>
<evidence type="ECO:0000256" key="12">
    <source>
        <dbReference type="PIRNR" id="PIRNR038945"/>
    </source>
</evidence>
<dbReference type="GO" id="GO:0006565">
    <property type="term" value="P:L-serine catabolic process"/>
    <property type="evidence" value="ECO:0007669"/>
    <property type="project" value="TreeGrafter"/>
</dbReference>
<dbReference type="FunFam" id="3.40.50.1100:FF:000014">
    <property type="entry name" value="Threonine synthase"/>
    <property type="match status" value="1"/>
</dbReference>
<dbReference type="GO" id="GO:0004795">
    <property type="term" value="F:threonine synthase activity"/>
    <property type="evidence" value="ECO:0007669"/>
    <property type="project" value="UniProtKB-UniRule"/>
</dbReference>
<dbReference type="GO" id="GO:0003941">
    <property type="term" value="F:L-serine ammonia-lyase activity"/>
    <property type="evidence" value="ECO:0007669"/>
    <property type="project" value="TreeGrafter"/>
</dbReference>
<evidence type="ECO:0000259" key="15">
    <source>
        <dbReference type="Pfam" id="PF00291"/>
    </source>
</evidence>
<dbReference type="InterPro" id="IPR004450">
    <property type="entry name" value="Thr_synthase-like"/>
</dbReference>
<dbReference type="NCBIfam" id="NF006050">
    <property type="entry name" value="PRK08197.1"/>
    <property type="match status" value="1"/>
</dbReference>
<evidence type="ECO:0000256" key="8">
    <source>
        <dbReference type="ARBA" id="ARBA00022898"/>
    </source>
</evidence>
<feature type="binding site" evidence="13">
    <location>
        <begin position="235"/>
        <end position="239"/>
    </location>
    <ligand>
        <name>pyridoxal 5'-phosphate</name>
        <dbReference type="ChEBI" id="CHEBI:597326"/>
    </ligand>
</feature>
<evidence type="ECO:0000256" key="10">
    <source>
        <dbReference type="ARBA" id="ARBA00049144"/>
    </source>
</evidence>
<dbReference type="GO" id="GO:0006567">
    <property type="term" value="P:L-threonine catabolic process"/>
    <property type="evidence" value="ECO:0007669"/>
    <property type="project" value="TreeGrafter"/>
</dbReference>
<feature type="binding site" evidence="13">
    <location>
        <position position="134"/>
    </location>
    <ligand>
        <name>pyridoxal 5'-phosphate</name>
        <dbReference type="ChEBI" id="CHEBI:597326"/>
    </ligand>
</feature>
<dbReference type="EMBL" id="MT631514">
    <property type="protein sequence ID" value="QNO52576.1"/>
    <property type="molecule type" value="Genomic_DNA"/>
</dbReference>
<keyword evidence="8 12" id="KW-0663">Pyridoxal phosphate</keyword>
<comment type="function">
    <text evidence="12">Catalyzes the gamma-elimination of phosphate from L-phosphohomoserine and the beta-addition of water to produce L-threonine.</text>
</comment>
<sequence>MGEEYKVECIKCGAQFSKEDVVYTCRKCGGLLNIKYDYSEIDADRIVKARGEGVWKYRVLLPFAEETKPVTINEGNTPLYRCDRLAKSSGVDDLWVKHEGLNPSGSFKDRGMTVGVTKAVELGVKGVACASTGNTSASLAIFAAKAGIPCYVMLPKGKVALGKVAQAMMHGAKVFSLRGNFDDALRIVRVLCEEEKLYLLNSVNPYRLEGQKTIAFEVAEKLGWKALDRVILPVGNAGNISAIFKGFLELKTLGITDSIPKMTGIQAAGARPIVNAFEDGKEEITPEDKPETIASAIRIGNPVNAAKALFAIRDSGGVAESVTDDEITESQLELARLEGIGVEPASAASIAGLKKLVALGEIDRDEKIVCITTGHLLKDPERVIKICEAPKEVDADVDVVRKMMKGHSLKK</sequence>
<comment type="pathway">
    <text evidence="2 12">Amino-acid biosynthesis; L-threonine biosynthesis; L-threonine from L-aspartate: step 5/5.</text>
</comment>
<evidence type="ECO:0000256" key="14">
    <source>
        <dbReference type="PIRSR" id="PIRSR038945-2"/>
    </source>
</evidence>
<evidence type="ECO:0000256" key="6">
    <source>
        <dbReference type="ARBA" id="ARBA00022605"/>
    </source>
</evidence>
<evidence type="ECO:0000256" key="9">
    <source>
        <dbReference type="ARBA" id="ARBA00023239"/>
    </source>
</evidence>
<dbReference type="GO" id="GO:0030170">
    <property type="term" value="F:pyridoxal phosphate binding"/>
    <property type="evidence" value="ECO:0007669"/>
    <property type="project" value="InterPro"/>
</dbReference>
<dbReference type="GO" id="GO:0009097">
    <property type="term" value="P:isoleucine biosynthetic process"/>
    <property type="evidence" value="ECO:0007669"/>
    <property type="project" value="TreeGrafter"/>
</dbReference>
<keyword evidence="7 12" id="KW-0791">Threonine biosynthesis</keyword>
<evidence type="ECO:0000313" key="16">
    <source>
        <dbReference type="EMBL" id="QNO52576.1"/>
    </source>
</evidence>
<evidence type="ECO:0000256" key="11">
    <source>
        <dbReference type="NCBIfam" id="TIGR00260"/>
    </source>
</evidence>
<dbReference type="InterPro" id="IPR036052">
    <property type="entry name" value="TrpB-like_PALP_sf"/>
</dbReference>
<keyword evidence="6 12" id="KW-0028">Amino-acid biosynthesis</keyword>
<gene>
    <name evidence="16" type="primary">thrC</name>
    <name evidence="16" type="ORF">NBNHMHLL_00008</name>
</gene>
<dbReference type="GO" id="GO:0009088">
    <property type="term" value="P:threonine biosynthetic process"/>
    <property type="evidence" value="ECO:0007669"/>
    <property type="project" value="UniProtKB-UniRule"/>
</dbReference>
<proteinExistence type="inferred from homology"/>
<evidence type="ECO:0000256" key="1">
    <source>
        <dbReference type="ARBA" id="ARBA00001933"/>
    </source>
</evidence>
<evidence type="ECO:0000256" key="5">
    <source>
        <dbReference type="ARBA" id="ARBA00018679"/>
    </source>
</evidence>
<dbReference type="UniPathway" id="UPA00050">
    <property type="reaction ID" value="UER00065"/>
</dbReference>
<comment type="cofactor">
    <cofactor evidence="1 12 13">
        <name>pyridoxal 5'-phosphate</name>
        <dbReference type="ChEBI" id="CHEBI:597326"/>
    </cofactor>
</comment>
<dbReference type="PANTHER" id="PTHR48078">
    <property type="entry name" value="THREONINE DEHYDRATASE, MITOCHONDRIAL-RELATED"/>
    <property type="match status" value="1"/>
</dbReference>
<organism evidence="16">
    <name type="scientific">Candidatus Methanophagaceae archaeon ANME-1 ERB6</name>
    <dbReference type="NCBI Taxonomy" id="2759912"/>
    <lineage>
        <taxon>Archaea</taxon>
        <taxon>Methanobacteriati</taxon>
        <taxon>Methanobacteriota</taxon>
        <taxon>Stenosarchaea group</taxon>
        <taxon>Methanomicrobia</taxon>
        <taxon>Candidatus Methanophagales</taxon>
        <taxon>Candidatus Methanophagaceae</taxon>
    </lineage>
</organism>
<dbReference type="Gene3D" id="3.40.50.1100">
    <property type="match status" value="2"/>
</dbReference>
<dbReference type="PROSITE" id="PS00165">
    <property type="entry name" value="DEHYDRATASE_SER_THR"/>
    <property type="match status" value="1"/>
</dbReference>
<dbReference type="AlphaFoldDB" id="A0A7G9YX42"/>
<name>A0A7G9YX42_9EURY</name>
<accession>A0A7G9YX42</accession>
<evidence type="ECO:0000256" key="13">
    <source>
        <dbReference type="PIRSR" id="PIRSR038945-1"/>
    </source>
</evidence>
<dbReference type="SUPFAM" id="SSF53686">
    <property type="entry name" value="Tryptophan synthase beta subunit-like PLP-dependent enzymes"/>
    <property type="match status" value="1"/>
</dbReference>
<comment type="similarity">
    <text evidence="3 12">Belongs to the threonine synthase family.</text>
</comment>
<dbReference type="CDD" id="cd01563">
    <property type="entry name" value="Thr-synth_1"/>
    <property type="match status" value="1"/>
</dbReference>
<dbReference type="GO" id="GO:0004794">
    <property type="term" value="F:threonine deaminase activity"/>
    <property type="evidence" value="ECO:0007669"/>
    <property type="project" value="TreeGrafter"/>
</dbReference>
<dbReference type="Pfam" id="PF00291">
    <property type="entry name" value="PALP"/>
    <property type="match status" value="1"/>
</dbReference>
<dbReference type="PANTHER" id="PTHR48078:SF6">
    <property type="entry name" value="L-THREONINE DEHYDRATASE CATABOLIC TDCB"/>
    <property type="match status" value="1"/>
</dbReference>
<feature type="domain" description="Tryptophan synthase beta chain-like PALP" evidence="15">
    <location>
        <begin position="71"/>
        <end position="374"/>
    </location>
</feature>
<dbReference type="InterPro" id="IPR001926">
    <property type="entry name" value="TrpB-like_PALP"/>
</dbReference>
<feature type="modified residue" description="N6-(pyridoxal phosphate)lysine" evidence="14">
    <location>
        <position position="108"/>
    </location>
</feature>
<reference evidence="16" key="1">
    <citation type="submission" date="2020-06" db="EMBL/GenBank/DDBJ databases">
        <title>Unique genomic features of the anaerobic methanotrophic archaea.</title>
        <authorList>
            <person name="Chadwick G.L."/>
            <person name="Skennerton C.T."/>
            <person name="Laso-Perez R."/>
            <person name="Leu A.O."/>
            <person name="Speth D.R."/>
            <person name="Yu H."/>
            <person name="Morgan-Lang C."/>
            <person name="Hatzenpichler R."/>
            <person name="Goudeau D."/>
            <person name="Malmstrom R."/>
            <person name="Brazelton W.J."/>
            <person name="Woyke T."/>
            <person name="Hallam S.J."/>
            <person name="Tyson G.W."/>
            <person name="Wegener G."/>
            <person name="Boetius A."/>
            <person name="Orphan V."/>
        </authorList>
    </citation>
    <scope>NUCLEOTIDE SEQUENCE</scope>
</reference>
<dbReference type="NCBIfam" id="TIGR00260">
    <property type="entry name" value="thrC"/>
    <property type="match status" value="1"/>
</dbReference>
<keyword evidence="9 12" id="KW-0456">Lyase</keyword>